<reference evidence="1" key="1">
    <citation type="journal article" date="2021" name="Environ. Microbiol.">
        <title>Gene family expansions and transcriptome signatures uncover fungal adaptations to wood decay.</title>
        <authorList>
            <person name="Hage H."/>
            <person name="Miyauchi S."/>
            <person name="Viragh M."/>
            <person name="Drula E."/>
            <person name="Min B."/>
            <person name="Chaduli D."/>
            <person name="Navarro D."/>
            <person name="Favel A."/>
            <person name="Norest M."/>
            <person name="Lesage-Meessen L."/>
            <person name="Balint B."/>
            <person name="Merenyi Z."/>
            <person name="de Eugenio L."/>
            <person name="Morin E."/>
            <person name="Martinez A.T."/>
            <person name="Baldrian P."/>
            <person name="Stursova M."/>
            <person name="Martinez M.J."/>
            <person name="Novotny C."/>
            <person name="Magnuson J.K."/>
            <person name="Spatafora J.W."/>
            <person name="Maurice S."/>
            <person name="Pangilinan J."/>
            <person name="Andreopoulos W."/>
            <person name="LaButti K."/>
            <person name="Hundley H."/>
            <person name="Na H."/>
            <person name="Kuo A."/>
            <person name="Barry K."/>
            <person name="Lipzen A."/>
            <person name="Henrissat B."/>
            <person name="Riley R."/>
            <person name="Ahrendt S."/>
            <person name="Nagy L.G."/>
            <person name="Grigoriev I.V."/>
            <person name="Martin F."/>
            <person name="Rosso M.N."/>
        </authorList>
    </citation>
    <scope>NUCLEOTIDE SEQUENCE</scope>
    <source>
        <strain evidence="1">CBS 384.51</strain>
    </source>
</reference>
<keyword evidence="2" id="KW-1185">Reference proteome</keyword>
<protein>
    <submittedName>
        <fullName evidence="1">Uncharacterized protein</fullName>
    </submittedName>
</protein>
<organism evidence="1 2">
    <name type="scientific">Irpex rosettiformis</name>
    <dbReference type="NCBI Taxonomy" id="378272"/>
    <lineage>
        <taxon>Eukaryota</taxon>
        <taxon>Fungi</taxon>
        <taxon>Dikarya</taxon>
        <taxon>Basidiomycota</taxon>
        <taxon>Agaricomycotina</taxon>
        <taxon>Agaricomycetes</taxon>
        <taxon>Polyporales</taxon>
        <taxon>Irpicaceae</taxon>
        <taxon>Irpex</taxon>
    </lineage>
</organism>
<comment type="caution">
    <text evidence="1">The sequence shown here is derived from an EMBL/GenBank/DDBJ whole genome shotgun (WGS) entry which is preliminary data.</text>
</comment>
<evidence type="ECO:0000313" key="1">
    <source>
        <dbReference type="EMBL" id="KAI0085303.1"/>
    </source>
</evidence>
<sequence>MTRTKRIFLRGFITVQLNALLDLASVTGSNQYSPRWEGPPSSILLPWGQLAAADVLVAAVGLASTQNLSSFPSPQPTSPSTTTYF</sequence>
<name>A0ACB8TTC0_9APHY</name>
<dbReference type="Proteomes" id="UP001055072">
    <property type="component" value="Unassembled WGS sequence"/>
</dbReference>
<evidence type="ECO:0000313" key="2">
    <source>
        <dbReference type="Proteomes" id="UP001055072"/>
    </source>
</evidence>
<accession>A0ACB8TTC0</accession>
<dbReference type="EMBL" id="MU274932">
    <property type="protein sequence ID" value="KAI0085303.1"/>
    <property type="molecule type" value="Genomic_DNA"/>
</dbReference>
<gene>
    <name evidence="1" type="ORF">BDY19DRAFT_450324</name>
</gene>
<proteinExistence type="predicted"/>